<proteinExistence type="inferred from homology"/>
<keyword evidence="7" id="KW-1185">Reference proteome</keyword>
<dbReference type="SUPFAM" id="SSF52540">
    <property type="entry name" value="P-loop containing nucleoside triphosphate hydrolases"/>
    <property type="match status" value="1"/>
</dbReference>
<dbReference type="PROSITE" id="PS50893">
    <property type="entry name" value="ABC_TRANSPORTER_2"/>
    <property type="match status" value="1"/>
</dbReference>
<comment type="similarity">
    <text evidence="1">Belongs to the ABC transporter superfamily.</text>
</comment>
<evidence type="ECO:0000256" key="2">
    <source>
        <dbReference type="ARBA" id="ARBA00022448"/>
    </source>
</evidence>
<evidence type="ECO:0000256" key="4">
    <source>
        <dbReference type="ARBA" id="ARBA00022840"/>
    </source>
</evidence>
<keyword evidence="2" id="KW-0813">Transport</keyword>
<dbReference type="STRING" id="1499967.U27_05297"/>
<dbReference type="GO" id="GO:0005524">
    <property type="term" value="F:ATP binding"/>
    <property type="evidence" value="ECO:0007669"/>
    <property type="project" value="UniProtKB-KW"/>
</dbReference>
<accession>A0A081C168</accession>
<feature type="domain" description="ABC transporter" evidence="5">
    <location>
        <begin position="2"/>
        <end position="231"/>
    </location>
</feature>
<dbReference type="AlphaFoldDB" id="A0A081C168"/>
<dbReference type="Pfam" id="PF00005">
    <property type="entry name" value="ABC_tran"/>
    <property type="match status" value="1"/>
</dbReference>
<dbReference type="eggNOG" id="COG1131">
    <property type="taxonomic scope" value="Bacteria"/>
</dbReference>
<dbReference type="PANTHER" id="PTHR43335">
    <property type="entry name" value="ABC TRANSPORTER, ATP-BINDING PROTEIN"/>
    <property type="match status" value="1"/>
</dbReference>
<dbReference type="HOGENOM" id="CLU_000604_1_2_0"/>
<gene>
    <name evidence="6" type="ORF">U27_05297</name>
</gene>
<protein>
    <submittedName>
        <fullName evidence="6">ABC transporter related</fullName>
    </submittedName>
</protein>
<dbReference type="SMART" id="SM00382">
    <property type="entry name" value="AAA"/>
    <property type="match status" value="1"/>
</dbReference>
<dbReference type="Proteomes" id="UP000030661">
    <property type="component" value="Unassembled WGS sequence"/>
</dbReference>
<reference evidence="6" key="1">
    <citation type="journal article" date="2015" name="PeerJ">
        <title>First genomic representation of candidate bacterial phylum KSB3 points to enhanced environmental sensing as a trigger of wastewater bulking.</title>
        <authorList>
            <person name="Sekiguchi Y."/>
            <person name="Ohashi A."/>
            <person name="Parks D.H."/>
            <person name="Yamauchi T."/>
            <person name="Tyson G.W."/>
            <person name="Hugenholtz P."/>
        </authorList>
    </citation>
    <scope>NUCLEOTIDE SEQUENCE [LARGE SCALE GENOMIC DNA]</scope>
</reference>
<dbReference type="InterPro" id="IPR003439">
    <property type="entry name" value="ABC_transporter-like_ATP-bd"/>
</dbReference>
<dbReference type="PANTHER" id="PTHR43335:SF4">
    <property type="entry name" value="ABC TRANSPORTER, ATP-BINDING PROTEIN"/>
    <property type="match status" value="1"/>
</dbReference>
<dbReference type="Gene3D" id="3.40.50.300">
    <property type="entry name" value="P-loop containing nucleotide triphosphate hydrolases"/>
    <property type="match status" value="1"/>
</dbReference>
<evidence type="ECO:0000256" key="3">
    <source>
        <dbReference type="ARBA" id="ARBA00022741"/>
    </source>
</evidence>
<organism evidence="6">
    <name type="scientific">Vecturithrix granuli</name>
    <dbReference type="NCBI Taxonomy" id="1499967"/>
    <lineage>
        <taxon>Bacteria</taxon>
        <taxon>Candidatus Moduliflexota</taxon>
        <taxon>Candidatus Vecturitrichia</taxon>
        <taxon>Candidatus Vecturitrichales</taxon>
        <taxon>Candidatus Vecturitrichaceae</taxon>
        <taxon>Candidatus Vecturithrix</taxon>
    </lineage>
</organism>
<sequence length="317" mass="35005">MIHVENLSKFYGAIPAIQEVSFSIQQGEITGFLGPNGAGKTTTMRILTGFMPATSGKASVAGFDVFNQSLEVRKRIGYLPEDVPLYRDMDVTSFLQFVAEVKGVAKAQKTAQVDAAIERCGIQGVRRRLIGHLSKGFRQRVGLAQALIGEPDVLILDEPTTGLDPAQIIEIRELIKELAKEKTIILSTHILPEVSMICQKVIILNRGKIVAVDTTENLTSRMQKSSRVLMEVDGPVDDVQKALREVPGVLGVEQLEQISDQIFRYQIDSEKDQDVRRQLAAATANHHWGLLELRTAEMSLEDVFVQLVTEEQAIAEG</sequence>
<keyword evidence="3" id="KW-0547">Nucleotide-binding</keyword>
<dbReference type="GO" id="GO:0016887">
    <property type="term" value="F:ATP hydrolysis activity"/>
    <property type="evidence" value="ECO:0007669"/>
    <property type="project" value="InterPro"/>
</dbReference>
<dbReference type="EMBL" id="DF820467">
    <property type="protein sequence ID" value="GAK58323.1"/>
    <property type="molecule type" value="Genomic_DNA"/>
</dbReference>
<evidence type="ECO:0000313" key="6">
    <source>
        <dbReference type="EMBL" id="GAK58323.1"/>
    </source>
</evidence>
<dbReference type="CDD" id="cd03230">
    <property type="entry name" value="ABC_DR_subfamily_A"/>
    <property type="match status" value="1"/>
</dbReference>
<dbReference type="InterPro" id="IPR027417">
    <property type="entry name" value="P-loop_NTPase"/>
</dbReference>
<evidence type="ECO:0000313" key="7">
    <source>
        <dbReference type="Proteomes" id="UP000030661"/>
    </source>
</evidence>
<dbReference type="InterPro" id="IPR003593">
    <property type="entry name" value="AAA+_ATPase"/>
</dbReference>
<evidence type="ECO:0000256" key="1">
    <source>
        <dbReference type="ARBA" id="ARBA00005417"/>
    </source>
</evidence>
<name>A0A081C168_VECG1</name>
<keyword evidence="4" id="KW-0067">ATP-binding</keyword>
<evidence type="ECO:0000259" key="5">
    <source>
        <dbReference type="PROSITE" id="PS50893"/>
    </source>
</evidence>